<comment type="caution">
    <text evidence="2">The sequence shown here is derived from an EMBL/GenBank/DDBJ whole genome shotgun (WGS) entry which is preliminary data.</text>
</comment>
<accession>A0A812NU79</accession>
<sequence>MERKDRADDEEEMMAAEMAELERMDQAQRDMDNDSEGSDRDALPPPANEEEIAEAREIFKKAQEDLKERNRMKELVKDANQSDLQAMINARLAKR</sequence>
<dbReference type="EMBL" id="CAJNIZ010011959">
    <property type="protein sequence ID" value="CAE7327053.1"/>
    <property type="molecule type" value="Genomic_DNA"/>
</dbReference>
<keyword evidence="3" id="KW-1185">Reference proteome</keyword>
<feature type="region of interest" description="Disordered" evidence="1">
    <location>
        <begin position="1"/>
        <end position="52"/>
    </location>
</feature>
<evidence type="ECO:0000256" key="1">
    <source>
        <dbReference type="SAM" id="MobiDB-lite"/>
    </source>
</evidence>
<dbReference type="Proteomes" id="UP000649617">
    <property type="component" value="Unassembled WGS sequence"/>
</dbReference>
<dbReference type="AlphaFoldDB" id="A0A812NU79"/>
<proteinExistence type="predicted"/>
<reference evidence="2" key="1">
    <citation type="submission" date="2021-02" db="EMBL/GenBank/DDBJ databases">
        <authorList>
            <person name="Dougan E. K."/>
            <person name="Rhodes N."/>
            <person name="Thang M."/>
            <person name="Chan C."/>
        </authorList>
    </citation>
    <scope>NUCLEOTIDE SEQUENCE</scope>
</reference>
<organism evidence="2 3">
    <name type="scientific">Symbiodinium pilosum</name>
    <name type="common">Dinoflagellate</name>
    <dbReference type="NCBI Taxonomy" id="2952"/>
    <lineage>
        <taxon>Eukaryota</taxon>
        <taxon>Sar</taxon>
        <taxon>Alveolata</taxon>
        <taxon>Dinophyceae</taxon>
        <taxon>Suessiales</taxon>
        <taxon>Symbiodiniaceae</taxon>
        <taxon>Symbiodinium</taxon>
    </lineage>
</organism>
<gene>
    <name evidence="2" type="ORF">SPIL2461_LOCUS7566</name>
</gene>
<name>A0A812NU79_SYMPI</name>
<feature type="compositionally biased region" description="Basic and acidic residues" evidence="1">
    <location>
        <begin position="20"/>
        <end position="42"/>
    </location>
</feature>
<protein>
    <submittedName>
        <fullName evidence="2">Uncharacterized protein</fullName>
    </submittedName>
</protein>
<evidence type="ECO:0000313" key="3">
    <source>
        <dbReference type="Proteomes" id="UP000649617"/>
    </source>
</evidence>
<evidence type="ECO:0000313" key="2">
    <source>
        <dbReference type="EMBL" id="CAE7327053.1"/>
    </source>
</evidence>